<keyword evidence="4" id="KW-0539">Nucleus</keyword>
<dbReference type="InterPro" id="IPR007219">
    <property type="entry name" value="XnlR_reg_dom"/>
</dbReference>
<dbReference type="CDD" id="cd12148">
    <property type="entry name" value="fungal_TF_MHR"/>
    <property type="match status" value="1"/>
</dbReference>
<dbReference type="Gene3D" id="4.10.240.10">
    <property type="entry name" value="Zn(2)-C6 fungal-type DNA-binding domain"/>
    <property type="match status" value="1"/>
</dbReference>
<evidence type="ECO:0000313" key="7">
    <source>
        <dbReference type="EMBL" id="KAK6225254.1"/>
    </source>
</evidence>
<keyword evidence="8" id="KW-1185">Reference proteome</keyword>
<dbReference type="Pfam" id="PF04082">
    <property type="entry name" value="Fungal_trans"/>
    <property type="match status" value="1"/>
</dbReference>
<evidence type="ECO:0000256" key="2">
    <source>
        <dbReference type="ARBA" id="ARBA00022723"/>
    </source>
</evidence>
<dbReference type="SMART" id="SM00906">
    <property type="entry name" value="Fungal_trans"/>
    <property type="match status" value="1"/>
</dbReference>
<evidence type="ECO:0000256" key="4">
    <source>
        <dbReference type="ARBA" id="ARBA00023242"/>
    </source>
</evidence>
<dbReference type="GO" id="GO:0008270">
    <property type="term" value="F:zinc ion binding"/>
    <property type="evidence" value="ECO:0007669"/>
    <property type="project" value="InterPro"/>
</dbReference>
<feature type="region of interest" description="Disordered" evidence="5">
    <location>
        <begin position="1"/>
        <end position="40"/>
    </location>
</feature>
<dbReference type="GO" id="GO:0003677">
    <property type="term" value="F:DNA binding"/>
    <property type="evidence" value="ECO:0007669"/>
    <property type="project" value="UniProtKB-KW"/>
</dbReference>
<dbReference type="PANTHER" id="PTHR46910">
    <property type="entry name" value="TRANSCRIPTION FACTOR PDR1"/>
    <property type="match status" value="1"/>
</dbReference>
<organism evidence="7 8">
    <name type="scientific">Colletotrichum tabaci</name>
    <dbReference type="NCBI Taxonomy" id="1209068"/>
    <lineage>
        <taxon>Eukaryota</taxon>
        <taxon>Fungi</taxon>
        <taxon>Dikarya</taxon>
        <taxon>Ascomycota</taxon>
        <taxon>Pezizomycotina</taxon>
        <taxon>Sordariomycetes</taxon>
        <taxon>Hypocreomycetidae</taxon>
        <taxon>Glomerellales</taxon>
        <taxon>Glomerellaceae</taxon>
        <taxon>Colletotrichum</taxon>
        <taxon>Colletotrichum destructivum species complex</taxon>
    </lineage>
</organism>
<dbReference type="SUPFAM" id="SSF57701">
    <property type="entry name" value="Zn2/Cys6 DNA-binding domain"/>
    <property type="match status" value="1"/>
</dbReference>
<sequence length="726" mass="78789">MRYSQIARSPGGAAGCTHEVRSEEQIPTGSTRRSPEGGGGARAGIACFTCRSKKVKCSGQQPCSYCDKRDLECVFRAVQKRKLFPVSQVRDLENQVALFSGERPSPSGAGAVASAPPTIAASHTLSSTRNFGVEVQRLLDPQAETSPPARLAPHLDVSDLSSVCSLEGVARAATSLLPSEEVARSCLEAVAFHLGESQHYIDLRIFSDTLDTVYEGIQSAPGAAPLSSLQVVEVMLVLALGKQILKMELPGETFPGEGLFKGAISRLPPFSDMKRIGIPMVSILALAAIYFQNLDMPEDAHFYSSTALRIALINRMHRRASSTGLPRSQRLHLNRLWWTVYMQERRLAVSTGSTIAIHDSDTDQDPPFDSHGFVSSRAITINVRIAKISGTILSSLYLKKHETQDALIEAVRGVIRALYETARDFPPELSISFTRSPLQVTRTSASLYLMLYQAMMYDIRPILLHLAKTRMANQESPELRPESQLHKLAGTCVEAAQRSISILEALQKQGGLGAFPFGDLDTLFSSTFVLVLSRIIGMDTDRAAARTIKTACDILSNMERRGNAAAGQRRDDILRINQKLVGLISPQDRGPPVTDPTNDTEGRGSDGGAAEPMEADAQPGITSDIWGGLHEANEDAPPQQPGAGSGLWGHRDAGLQGSTAWPGGPDPLMMSNTIVGTQDLAEDSGLLAMYCDHDMRLSGVDYLDWSELERYVEQAQNDLRHAESGQ</sequence>
<evidence type="ECO:0000256" key="5">
    <source>
        <dbReference type="SAM" id="MobiDB-lite"/>
    </source>
</evidence>
<dbReference type="Proteomes" id="UP001327957">
    <property type="component" value="Unassembled WGS sequence"/>
</dbReference>
<keyword evidence="2" id="KW-0479">Metal-binding</keyword>
<dbReference type="Pfam" id="PF00172">
    <property type="entry name" value="Zn_clus"/>
    <property type="match status" value="1"/>
</dbReference>
<dbReference type="SMART" id="SM00066">
    <property type="entry name" value="GAL4"/>
    <property type="match status" value="1"/>
</dbReference>
<comment type="caution">
    <text evidence="7">The sequence shown here is derived from an EMBL/GenBank/DDBJ whole genome shotgun (WGS) entry which is preliminary data.</text>
</comment>
<feature type="domain" description="Zn(2)-C6 fungal-type" evidence="6">
    <location>
        <begin position="46"/>
        <end position="75"/>
    </location>
</feature>
<dbReference type="PROSITE" id="PS00463">
    <property type="entry name" value="ZN2_CY6_FUNGAL_1"/>
    <property type="match status" value="1"/>
</dbReference>
<dbReference type="InterPro" id="IPR050987">
    <property type="entry name" value="AtrR-like"/>
</dbReference>
<dbReference type="CDD" id="cd00067">
    <property type="entry name" value="GAL4"/>
    <property type="match status" value="1"/>
</dbReference>
<protein>
    <recommendedName>
        <fullName evidence="6">Zn(2)-C6 fungal-type domain-containing protein</fullName>
    </recommendedName>
</protein>
<gene>
    <name evidence="7" type="ORF">QIS74_01301</name>
</gene>
<evidence type="ECO:0000313" key="8">
    <source>
        <dbReference type="Proteomes" id="UP001327957"/>
    </source>
</evidence>
<dbReference type="InterPro" id="IPR001138">
    <property type="entry name" value="Zn2Cys6_DnaBD"/>
</dbReference>
<dbReference type="PROSITE" id="PS50048">
    <property type="entry name" value="ZN2_CY6_FUNGAL_2"/>
    <property type="match status" value="1"/>
</dbReference>
<dbReference type="InterPro" id="IPR036864">
    <property type="entry name" value="Zn2-C6_fun-type_DNA-bd_sf"/>
</dbReference>
<dbReference type="GO" id="GO:0006351">
    <property type="term" value="P:DNA-templated transcription"/>
    <property type="evidence" value="ECO:0007669"/>
    <property type="project" value="InterPro"/>
</dbReference>
<dbReference type="AlphaFoldDB" id="A0AAV9TT38"/>
<accession>A0AAV9TT38</accession>
<dbReference type="GO" id="GO:0000981">
    <property type="term" value="F:DNA-binding transcription factor activity, RNA polymerase II-specific"/>
    <property type="evidence" value="ECO:0007669"/>
    <property type="project" value="InterPro"/>
</dbReference>
<dbReference type="EMBL" id="JASAOK010000002">
    <property type="protein sequence ID" value="KAK6225254.1"/>
    <property type="molecule type" value="Genomic_DNA"/>
</dbReference>
<dbReference type="PANTHER" id="PTHR46910:SF3">
    <property type="entry name" value="HALOTOLERANCE PROTEIN 9-RELATED"/>
    <property type="match status" value="1"/>
</dbReference>
<evidence type="ECO:0000256" key="1">
    <source>
        <dbReference type="ARBA" id="ARBA00004123"/>
    </source>
</evidence>
<keyword evidence="3" id="KW-0238">DNA-binding</keyword>
<name>A0AAV9TT38_9PEZI</name>
<reference evidence="7 8" key="1">
    <citation type="submission" date="2023-04" db="EMBL/GenBank/DDBJ databases">
        <title>Colletotrichum tabacum stain YC1 causing leaf anthracnose on Nicotiana tabacum(L.) cv.</title>
        <authorList>
            <person name="Ji Z."/>
            <person name="Wang M."/>
            <person name="Zhang J."/>
            <person name="Wang N."/>
            <person name="Zhou Z."/>
        </authorList>
    </citation>
    <scope>NUCLEOTIDE SEQUENCE [LARGE SCALE GENOMIC DNA]</scope>
    <source>
        <strain evidence="7 8">YC1</strain>
    </source>
</reference>
<proteinExistence type="predicted"/>
<evidence type="ECO:0000256" key="3">
    <source>
        <dbReference type="ARBA" id="ARBA00023125"/>
    </source>
</evidence>
<comment type="subcellular location">
    <subcellularLocation>
        <location evidence="1">Nucleus</location>
    </subcellularLocation>
</comment>
<evidence type="ECO:0000259" key="6">
    <source>
        <dbReference type="PROSITE" id="PS50048"/>
    </source>
</evidence>
<feature type="region of interest" description="Disordered" evidence="5">
    <location>
        <begin position="584"/>
        <end position="651"/>
    </location>
</feature>
<dbReference type="GO" id="GO:0005634">
    <property type="term" value="C:nucleus"/>
    <property type="evidence" value="ECO:0007669"/>
    <property type="project" value="UniProtKB-SubCell"/>
</dbReference>